<sequence length="533" mass="58709">MQRFQRSNFSVYDPFYCYTYYMIAFYTNRAERINQLFLQLDIVTGGIDEVSSNTKPLIRQMRKLPKSVKKLMEMISHQEACSPVLGYLTAGILIGPYGLYYSIHQTVKLDSLTQLFAMTFDLLITKRKAKHFVFILQLFVERLSSMKKYVFGLGSAQVLVTAVVIGLVSRFIAGQPSPAAIVIGNGLALSSTAVVLQVLQERGESTSRHERATFSVLLFQLFRCYSLRHTFKMLELAEIKIMIAATARIVVSASAIASSVVAVAAVKAIVAITAIIAGGRLLLWPIYKQVEENQNNEIFSANTLLVILGTSLLTAWAGLSMALGAFLAGSLLAEMEFLYRLNQILLHIMALYWMSSLLFLVVGVSTALTPWLAAGGQLLASRFDDVWSLLPVESEIIAQLLSERLVPFVALDVRSDRVAVGRALDLLCILEMLVVKRACAAAITLDTPGATYRTVWELSKYLPNVKTFVHAHDVDHGLHLEKAGATALSEASGSSLGYGYSWIMSKPRSQPSDSSDDNQITEGTLVPSPKDKD</sequence>
<feature type="transmembrane region" description="Helical" evidence="6">
    <location>
        <begin position="179"/>
        <end position="199"/>
    </location>
</feature>
<evidence type="ECO:0000259" key="7">
    <source>
        <dbReference type="Pfam" id="PF00999"/>
    </source>
</evidence>
<dbReference type="GO" id="GO:0009507">
    <property type="term" value="C:chloroplast"/>
    <property type="evidence" value="ECO:0007669"/>
    <property type="project" value="TreeGrafter"/>
</dbReference>
<protein>
    <recommendedName>
        <fullName evidence="7">Cation/H+ exchanger transmembrane domain-containing protein</fullName>
    </recommendedName>
</protein>
<organism evidence="8 9">
    <name type="scientific">Camellia sinensis var. sinensis</name>
    <name type="common">China tea</name>
    <dbReference type="NCBI Taxonomy" id="542762"/>
    <lineage>
        <taxon>Eukaryota</taxon>
        <taxon>Viridiplantae</taxon>
        <taxon>Streptophyta</taxon>
        <taxon>Embryophyta</taxon>
        <taxon>Tracheophyta</taxon>
        <taxon>Spermatophyta</taxon>
        <taxon>Magnoliopsida</taxon>
        <taxon>eudicotyledons</taxon>
        <taxon>Gunneridae</taxon>
        <taxon>Pentapetalae</taxon>
        <taxon>asterids</taxon>
        <taxon>Ericales</taxon>
        <taxon>Theaceae</taxon>
        <taxon>Camellia</taxon>
    </lineage>
</organism>
<evidence type="ECO:0000256" key="5">
    <source>
        <dbReference type="SAM" id="MobiDB-lite"/>
    </source>
</evidence>
<comment type="caution">
    <text evidence="8">The sequence shown here is derived from an EMBL/GenBank/DDBJ whole genome shotgun (WGS) entry which is preliminary data.</text>
</comment>
<dbReference type="PANTHER" id="PTHR46157">
    <property type="entry name" value="K(+) EFFLUX ANTIPORTER 3, CHLOROPLASTIC"/>
    <property type="match status" value="1"/>
</dbReference>
<evidence type="ECO:0000256" key="3">
    <source>
        <dbReference type="ARBA" id="ARBA00022989"/>
    </source>
</evidence>
<accession>A0A4S4E2T5</accession>
<dbReference type="InterPro" id="IPR038770">
    <property type="entry name" value="Na+/solute_symporter_sf"/>
</dbReference>
<evidence type="ECO:0000256" key="6">
    <source>
        <dbReference type="SAM" id="Phobius"/>
    </source>
</evidence>
<feature type="transmembrane region" description="Helical" evidence="6">
    <location>
        <begin position="344"/>
        <end position="373"/>
    </location>
</feature>
<feature type="domain" description="Cation/H+ exchanger transmembrane" evidence="7">
    <location>
        <begin position="82"/>
        <end position="368"/>
    </location>
</feature>
<comment type="subcellular location">
    <subcellularLocation>
        <location evidence="1">Membrane</location>
        <topology evidence="1">Multi-pass membrane protein</topology>
    </subcellularLocation>
</comment>
<evidence type="ECO:0000256" key="4">
    <source>
        <dbReference type="ARBA" id="ARBA00023136"/>
    </source>
</evidence>
<dbReference type="Gene3D" id="1.20.1530.20">
    <property type="match status" value="1"/>
</dbReference>
<reference evidence="8 9" key="1">
    <citation type="journal article" date="2018" name="Proc. Natl. Acad. Sci. U.S.A.">
        <title>Draft genome sequence of Camellia sinensis var. sinensis provides insights into the evolution of the tea genome and tea quality.</title>
        <authorList>
            <person name="Wei C."/>
            <person name="Yang H."/>
            <person name="Wang S."/>
            <person name="Zhao J."/>
            <person name="Liu C."/>
            <person name="Gao L."/>
            <person name="Xia E."/>
            <person name="Lu Y."/>
            <person name="Tai Y."/>
            <person name="She G."/>
            <person name="Sun J."/>
            <person name="Cao H."/>
            <person name="Tong W."/>
            <person name="Gao Q."/>
            <person name="Li Y."/>
            <person name="Deng W."/>
            <person name="Jiang X."/>
            <person name="Wang W."/>
            <person name="Chen Q."/>
            <person name="Zhang S."/>
            <person name="Li H."/>
            <person name="Wu J."/>
            <person name="Wang P."/>
            <person name="Li P."/>
            <person name="Shi C."/>
            <person name="Zheng F."/>
            <person name="Jian J."/>
            <person name="Huang B."/>
            <person name="Shan D."/>
            <person name="Shi M."/>
            <person name="Fang C."/>
            <person name="Yue Y."/>
            <person name="Li F."/>
            <person name="Li D."/>
            <person name="Wei S."/>
            <person name="Han B."/>
            <person name="Jiang C."/>
            <person name="Yin Y."/>
            <person name="Xia T."/>
            <person name="Zhang Z."/>
            <person name="Bennetzen J.L."/>
            <person name="Zhao S."/>
            <person name="Wan X."/>
        </authorList>
    </citation>
    <scope>NUCLEOTIDE SEQUENCE [LARGE SCALE GENOMIC DNA]</scope>
    <source>
        <strain evidence="9">cv. Shuchazao</strain>
        <tissue evidence="8">Leaf</tissue>
    </source>
</reference>
<feature type="region of interest" description="Disordered" evidence="5">
    <location>
        <begin position="506"/>
        <end position="533"/>
    </location>
</feature>
<dbReference type="Pfam" id="PF00999">
    <property type="entry name" value="Na_H_Exchanger"/>
    <property type="match status" value="1"/>
</dbReference>
<dbReference type="EMBL" id="SDRB02007973">
    <property type="protein sequence ID" value="THG10173.1"/>
    <property type="molecule type" value="Genomic_DNA"/>
</dbReference>
<feature type="transmembrane region" description="Helical" evidence="6">
    <location>
        <begin position="149"/>
        <end position="173"/>
    </location>
</feature>
<dbReference type="InterPro" id="IPR006153">
    <property type="entry name" value="Cation/H_exchanger_TM"/>
</dbReference>
<evidence type="ECO:0000313" key="8">
    <source>
        <dbReference type="EMBL" id="THG10173.1"/>
    </source>
</evidence>
<feature type="compositionally biased region" description="Polar residues" evidence="5">
    <location>
        <begin position="507"/>
        <end position="522"/>
    </location>
</feature>
<keyword evidence="9" id="KW-1185">Reference proteome</keyword>
<dbReference type="Proteomes" id="UP000306102">
    <property type="component" value="Unassembled WGS sequence"/>
</dbReference>
<keyword evidence="3 6" id="KW-1133">Transmembrane helix</keyword>
<gene>
    <name evidence="8" type="ORF">TEA_004815</name>
</gene>
<keyword evidence="2 6" id="KW-0812">Transmembrane</keyword>
<feature type="transmembrane region" description="Helical" evidence="6">
    <location>
        <begin position="299"/>
        <end position="332"/>
    </location>
</feature>
<dbReference type="GO" id="GO:0016020">
    <property type="term" value="C:membrane"/>
    <property type="evidence" value="ECO:0007669"/>
    <property type="project" value="UniProtKB-SubCell"/>
</dbReference>
<evidence type="ECO:0000256" key="2">
    <source>
        <dbReference type="ARBA" id="ARBA00022692"/>
    </source>
</evidence>
<dbReference type="AlphaFoldDB" id="A0A4S4E2T5"/>
<evidence type="ECO:0000313" key="9">
    <source>
        <dbReference type="Proteomes" id="UP000306102"/>
    </source>
</evidence>
<dbReference type="Gene3D" id="3.40.50.720">
    <property type="entry name" value="NAD(P)-binding Rossmann-like Domain"/>
    <property type="match status" value="1"/>
</dbReference>
<proteinExistence type="predicted"/>
<keyword evidence="4 6" id="KW-0472">Membrane</keyword>
<dbReference type="GO" id="GO:0015386">
    <property type="term" value="F:potassium:proton antiporter activity"/>
    <property type="evidence" value="ECO:0007669"/>
    <property type="project" value="TreeGrafter"/>
</dbReference>
<dbReference type="STRING" id="542762.A0A4S4E2T5"/>
<evidence type="ECO:0000256" key="1">
    <source>
        <dbReference type="ARBA" id="ARBA00004141"/>
    </source>
</evidence>
<name>A0A4S4E2T5_CAMSN</name>
<dbReference type="PANTHER" id="PTHR46157:SF2">
    <property type="entry name" value="K(+) EFFLUX ANTIPORTER 1, CHLOROPLASTIC-RELATED"/>
    <property type="match status" value="1"/>
</dbReference>